<dbReference type="Pfam" id="PF01292">
    <property type="entry name" value="Ni_hydr_CYTB"/>
    <property type="match status" value="1"/>
</dbReference>
<sequence length="226" mass="24462">MSAVMPSTEPQGVRGRRVTDSATRLTHGLMALSFALAWLTGDTERWRDVHVLSGYTLAALLLLRLADALWGPRRLSWRQVARQLGDAARWALAAWAQLRAPLPDWMGLARRAQSVALGAITAALLLCLPPLLACGWLGDQDWGPQWLQEALLEGHEALADGALALVGAHLLALLLLSLLRQRNAGAPMLSGRVPGAGPDLVTQPRHGRAVLIGLAVGLLWCWQWPL</sequence>
<dbReference type="InterPro" id="IPR016174">
    <property type="entry name" value="Di-haem_cyt_TM"/>
</dbReference>
<dbReference type="RefSeq" id="WP_394459242.1">
    <property type="nucleotide sequence ID" value="NZ_JBIGHZ010000002.1"/>
</dbReference>
<evidence type="ECO:0000256" key="2">
    <source>
        <dbReference type="ARBA" id="ARBA00022475"/>
    </source>
</evidence>
<evidence type="ECO:0000256" key="3">
    <source>
        <dbReference type="ARBA" id="ARBA00022692"/>
    </source>
</evidence>
<reference evidence="8 9" key="1">
    <citation type="submission" date="2024-08" db="EMBL/GenBank/DDBJ databases">
        <authorList>
            <person name="Lu H."/>
        </authorList>
    </citation>
    <scope>NUCLEOTIDE SEQUENCE [LARGE SCALE GENOMIC DNA]</scope>
    <source>
        <strain evidence="8 9">BYS180W</strain>
    </source>
</reference>
<evidence type="ECO:0000313" key="8">
    <source>
        <dbReference type="EMBL" id="MFG6447682.1"/>
    </source>
</evidence>
<keyword evidence="2" id="KW-1003">Cell membrane</keyword>
<evidence type="ECO:0000256" key="6">
    <source>
        <dbReference type="SAM" id="Phobius"/>
    </source>
</evidence>
<dbReference type="InterPro" id="IPR011577">
    <property type="entry name" value="Cyt_b561_bac/Ni-Hgenase"/>
</dbReference>
<dbReference type="SUPFAM" id="SSF81342">
    <property type="entry name" value="Transmembrane di-heme cytochromes"/>
    <property type="match status" value="1"/>
</dbReference>
<accession>A0ABW7FTM2</accession>
<dbReference type="Proteomes" id="UP001606099">
    <property type="component" value="Unassembled WGS sequence"/>
</dbReference>
<keyword evidence="5 6" id="KW-0472">Membrane</keyword>
<keyword evidence="4 6" id="KW-1133">Transmembrane helix</keyword>
<feature type="transmembrane region" description="Helical" evidence="6">
    <location>
        <begin position="158"/>
        <end position="179"/>
    </location>
</feature>
<evidence type="ECO:0000256" key="5">
    <source>
        <dbReference type="ARBA" id="ARBA00023136"/>
    </source>
</evidence>
<name>A0ABW7FTM2_9BURK</name>
<feature type="transmembrane region" description="Helical" evidence="6">
    <location>
        <begin position="21"/>
        <end position="40"/>
    </location>
</feature>
<gene>
    <name evidence="8" type="ORF">ACG0Z6_05425</name>
</gene>
<organism evidence="8 9">
    <name type="scientific">Roseateles rivi</name>
    <dbReference type="NCBI Taxonomy" id="3299028"/>
    <lineage>
        <taxon>Bacteria</taxon>
        <taxon>Pseudomonadati</taxon>
        <taxon>Pseudomonadota</taxon>
        <taxon>Betaproteobacteria</taxon>
        <taxon>Burkholderiales</taxon>
        <taxon>Sphaerotilaceae</taxon>
        <taxon>Roseateles</taxon>
    </lineage>
</organism>
<protein>
    <submittedName>
        <fullName evidence="8">Cytochrome b/b6 domain-containing protein</fullName>
    </submittedName>
</protein>
<evidence type="ECO:0000259" key="7">
    <source>
        <dbReference type="Pfam" id="PF01292"/>
    </source>
</evidence>
<dbReference type="Gene3D" id="1.20.950.20">
    <property type="entry name" value="Transmembrane di-heme cytochromes, Chain C"/>
    <property type="match status" value="1"/>
</dbReference>
<keyword evidence="9" id="KW-1185">Reference proteome</keyword>
<feature type="domain" description="Cytochrome b561 bacterial/Ni-hydrogenase" evidence="7">
    <location>
        <begin position="19"/>
        <end position="191"/>
    </location>
</feature>
<comment type="caution">
    <text evidence="8">The sequence shown here is derived from an EMBL/GenBank/DDBJ whole genome shotgun (WGS) entry which is preliminary data.</text>
</comment>
<evidence type="ECO:0000256" key="4">
    <source>
        <dbReference type="ARBA" id="ARBA00022989"/>
    </source>
</evidence>
<dbReference type="InterPro" id="IPR051542">
    <property type="entry name" value="Hydrogenase_cytochrome"/>
</dbReference>
<proteinExistence type="predicted"/>
<dbReference type="PANTHER" id="PTHR30485:SF2">
    <property type="entry name" value="BLL0597 PROTEIN"/>
    <property type="match status" value="1"/>
</dbReference>
<feature type="transmembrane region" description="Helical" evidence="6">
    <location>
        <begin position="52"/>
        <end position="70"/>
    </location>
</feature>
<evidence type="ECO:0000256" key="1">
    <source>
        <dbReference type="ARBA" id="ARBA00004651"/>
    </source>
</evidence>
<comment type="subcellular location">
    <subcellularLocation>
        <location evidence="1">Cell membrane</location>
        <topology evidence="1">Multi-pass membrane protein</topology>
    </subcellularLocation>
</comment>
<keyword evidence="3 6" id="KW-0812">Transmembrane</keyword>
<dbReference type="EMBL" id="JBIGHZ010000002">
    <property type="protein sequence ID" value="MFG6447682.1"/>
    <property type="molecule type" value="Genomic_DNA"/>
</dbReference>
<feature type="transmembrane region" description="Helical" evidence="6">
    <location>
        <begin position="115"/>
        <end position="138"/>
    </location>
</feature>
<evidence type="ECO:0000313" key="9">
    <source>
        <dbReference type="Proteomes" id="UP001606099"/>
    </source>
</evidence>
<dbReference type="PANTHER" id="PTHR30485">
    <property type="entry name" value="NI/FE-HYDROGENASE 1 B-TYPE CYTOCHROME SUBUNIT"/>
    <property type="match status" value="1"/>
</dbReference>